<evidence type="ECO:0000313" key="1">
    <source>
        <dbReference type="EMBL" id="CAI9928196.1"/>
    </source>
</evidence>
<proteinExistence type="predicted"/>
<name>A0AA86TTJ4_9EUKA</name>
<comment type="caution">
    <text evidence="1">The sequence shown here is derived from an EMBL/GenBank/DDBJ whole genome shotgun (WGS) entry which is preliminary data.</text>
</comment>
<protein>
    <submittedName>
        <fullName evidence="1">Uncharacterized protein</fullName>
    </submittedName>
</protein>
<dbReference type="AlphaFoldDB" id="A0AA86TTJ4"/>
<dbReference type="Proteomes" id="UP001642409">
    <property type="component" value="Unassembled WGS sequence"/>
</dbReference>
<reference evidence="2 3" key="2">
    <citation type="submission" date="2024-07" db="EMBL/GenBank/DDBJ databases">
        <authorList>
            <person name="Akdeniz Z."/>
        </authorList>
    </citation>
    <scope>NUCLEOTIDE SEQUENCE [LARGE SCALE GENOMIC DNA]</scope>
</reference>
<dbReference type="EMBL" id="CAXDID020000006">
    <property type="protein sequence ID" value="CAL5976082.1"/>
    <property type="molecule type" value="Genomic_DNA"/>
</dbReference>
<gene>
    <name evidence="1" type="ORF">HINF_LOCUS15841</name>
    <name evidence="2" type="ORF">HINF_LOCUS3654</name>
</gene>
<reference evidence="1" key="1">
    <citation type="submission" date="2023-06" db="EMBL/GenBank/DDBJ databases">
        <authorList>
            <person name="Kurt Z."/>
        </authorList>
    </citation>
    <scope>NUCLEOTIDE SEQUENCE</scope>
</reference>
<accession>A0AA86TTJ4</accession>
<evidence type="ECO:0000313" key="3">
    <source>
        <dbReference type="Proteomes" id="UP001642409"/>
    </source>
</evidence>
<evidence type="ECO:0000313" key="2">
    <source>
        <dbReference type="EMBL" id="CAL5976082.1"/>
    </source>
</evidence>
<dbReference type="EMBL" id="CATOUU010000386">
    <property type="protein sequence ID" value="CAI9928196.1"/>
    <property type="molecule type" value="Genomic_DNA"/>
</dbReference>
<keyword evidence="3" id="KW-1185">Reference proteome</keyword>
<sequence length="472" mass="55858">MSNLYFKVQQLNVHQSTHFNPVPRKIIDLNVYNGQDLVYSSVATNYLYQEKNNLLVDDRKQIKQSFLRTERGLLHFPTPRLPMQFINQIQTQSIKELYVELIDHIPTQFRPHVQDNSEDFAFYSKLDSNQVPSTHQLFPKFAEWYQRLCTAYTERFSASNVEQEQNDIKQDEGELNEEKMVQTEEIICAVNFFRLTLQMPYIPPFSTAAKPVFKCFDYDNNRFMQMIIKKILKNETLQEIFQSSLSRRWELDPYSVQLNEANELIKQKQFKSNEEIKEFFDELSLPVPQFQSGTDLLLSNVFQFTKLMFNCKLISAQFFSTIICLFFGSQCYTYAEVRPFLAKQDGLFNWFLRKQGDLFEGIYKAGGLNKMIQALEFYIQELEGIKQKQPEKYEDEIEPVTQDTKEINRELFHILVFMKKLLETKQAGFRSFYTPTAKRIQKTLKTIKEMEDNKLTDLSKDIEKIIGKLMKR</sequence>
<organism evidence="1">
    <name type="scientific">Hexamita inflata</name>
    <dbReference type="NCBI Taxonomy" id="28002"/>
    <lineage>
        <taxon>Eukaryota</taxon>
        <taxon>Metamonada</taxon>
        <taxon>Diplomonadida</taxon>
        <taxon>Hexamitidae</taxon>
        <taxon>Hexamitinae</taxon>
        <taxon>Hexamita</taxon>
    </lineage>
</organism>